<organism evidence="2 3">
    <name type="scientific">Syphacia muris</name>
    <dbReference type="NCBI Taxonomy" id="451379"/>
    <lineage>
        <taxon>Eukaryota</taxon>
        <taxon>Metazoa</taxon>
        <taxon>Ecdysozoa</taxon>
        <taxon>Nematoda</taxon>
        <taxon>Chromadorea</taxon>
        <taxon>Rhabditida</taxon>
        <taxon>Spirurina</taxon>
        <taxon>Oxyuridomorpha</taxon>
        <taxon>Oxyuroidea</taxon>
        <taxon>Oxyuridae</taxon>
        <taxon>Syphacia</taxon>
    </lineage>
</organism>
<protein>
    <submittedName>
        <fullName evidence="3">MIT domain-containing protein</fullName>
    </submittedName>
</protein>
<dbReference type="Proteomes" id="UP000046393">
    <property type="component" value="Unplaced"/>
</dbReference>
<dbReference type="AlphaFoldDB" id="A0A0N5B143"/>
<sequence length="120" mass="13596">MSDIDNSTNDINGMPPAKVIVDVYKQLISGFHPDLHKSADAYIKAIEVLAKTGEKGFSEGKRKAAELEIKKFSDLLTKLSENCRDEKEELKERSHNYESKEKNLKKAVYKGQEASVLRRL</sequence>
<reference evidence="3" key="1">
    <citation type="submission" date="2017-02" db="UniProtKB">
        <authorList>
            <consortium name="WormBaseParasite"/>
        </authorList>
    </citation>
    <scope>IDENTIFICATION</scope>
</reference>
<keyword evidence="2" id="KW-1185">Reference proteome</keyword>
<keyword evidence="1" id="KW-0175">Coiled coil</keyword>
<evidence type="ECO:0000256" key="1">
    <source>
        <dbReference type="SAM" id="Coils"/>
    </source>
</evidence>
<evidence type="ECO:0000313" key="3">
    <source>
        <dbReference type="WBParaSite" id="SMUV_0001099501-mRNA-1"/>
    </source>
</evidence>
<dbReference type="WBParaSite" id="SMUV_0001099501-mRNA-1">
    <property type="protein sequence ID" value="SMUV_0001099501-mRNA-1"/>
    <property type="gene ID" value="SMUV_0001099501"/>
</dbReference>
<accession>A0A0N5B143</accession>
<evidence type="ECO:0000313" key="2">
    <source>
        <dbReference type="Proteomes" id="UP000046393"/>
    </source>
</evidence>
<proteinExistence type="predicted"/>
<feature type="coiled-coil region" evidence="1">
    <location>
        <begin position="62"/>
        <end position="107"/>
    </location>
</feature>
<name>A0A0N5B143_9BILA</name>